<dbReference type="InterPro" id="IPR012951">
    <property type="entry name" value="BBE"/>
</dbReference>
<keyword evidence="8" id="KW-1185">Reference proteome</keyword>
<keyword evidence="5" id="KW-0560">Oxidoreductase</keyword>
<dbReference type="InterPro" id="IPR006094">
    <property type="entry name" value="Oxid_FAD_bind_N"/>
</dbReference>
<dbReference type="Proteomes" id="UP000749559">
    <property type="component" value="Unassembled WGS sequence"/>
</dbReference>
<comment type="caution">
    <text evidence="7">The sequence shown here is derived from an EMBL/GenBank/DDBJ whole genome shotgun (WGS) entry which is preliminary data.</text>
</comment>
<dbReference type="Pfam" id="PF01565">
    <property type="entry name" value="FAD_binding_4"/>
    <property type="match status" value="1"/>
</dbReference>
<comment type="similarity">
    <text evidence="2">Belongs to the oxygen-dependent FAD-linked oxidoreductase family.</text>
</comment>
<comment type="cofactor">
    <cofactor evidence="1">
        <name>FAD</name>
        <dbReference type="ChEBI" id="CHEBI:57692"/>
    </cofactor>
</comment>
<dbReference type="PROSITE" id="PS51387">
    <property type="entry name" value="FAD_PCMH"/>
    <property type="match status" value="1"/>
</dbReference>
<keyword evidence="3" id="KW-0285">Flavoprotein</keyword>
<dbReference type="GO" id="GO:0071949">
    <property type="term" value="F:FAD binding"/>
    <property type="evidence" value="ECO:0007669"/>
    <property type="project" value="InterPro"/>
</dbReference>
<dbReference type="Pfam" id="PF08031">
    <property type="entry name" value="BBE"/>
    <property type="match status" value="1"/>
</dbReference>
<name>A0A8J1Y3N3_OWEFU</name>
<dbReference type="InterPro" id="IPR016166">
    <property type="entry name" value="FAD-bd_PCMH"/>
</dbReference>
<dbReference type="UniPathway" id="UPA00991">
    <property type="reaction ID" value="UER00939"/>
</dbReference>
<dbReference type="GO" id="GO:0016491">
    <property type="term" value="F:oxidoreductase activity"/>
    <property type="evidence" value="ECO:0007669"/>
    <property type="project" value="UniProtKB-KW"/>
</dbReference>
<dbReference type="PANTHER" id="PTHR42973">
    <property type="entry name" value="BINDING OXIDOREDUCTASE, PUTATIVE (AFU_ORTHOLOGUE AFUA_1G17690)-RELATED"/>
    <property type="match status" value="1"/>
</dbReference>
<dbReference type="InterPro" id="IPR050416">
    <property type="entry name" value="FAD-linked_Oxidoreductase"/>
</dbReference>
<dbReference type="EMBL" id="CAIIXF020000007">
    <property type="protein sequence ID" value="CAH1789122.1"/>
    <property type="molecule type" value="Genomic_DNA"/>
</dbReference>
<evidence type="ECO:0000256" key="2">
    <source>
        <dbReference type="ARBA" id="ARBA00005466"/>
    </source>
</evidence>
<keyword evidence="4" id="KW-0274">FAD</keyword>
<proteinExistence type="inferred from homology"/>
<dbReference type="SUPFAM" id="SSF56176">
    <property type="entry name" value="FAD-binding/transporter-associated domain-like"/>
    <property type="match status" value="1"/>
</dbReference>
<evidence type="ECO:0000256" key="3">
    <source>
        <dbReference type="ARBA" id="ARBA00022630"/>
    </source>
</evidence>
<feature type="domain" description="FAD-binding PCMH-type" evidence="6">
    <location>
        <begin position="72"/>
        <end position="264"/>
    </location>
</feature>
<protein>
    <recommendedName>
        <fullName evidence="6">FAD-binding PCMH-type domain-containing protein</fullName>
    </recommendedName>
</protein>
<sequence>MLSLGYVSLATVVCVALSQPESTFVNYCTPTEDCWPCAPDIRAFAATLSSPDILIDNWNEKFDLAADVGNHYLWRKPGWVVDVQTLEDVQKAVRFGRKHRLRLSIVSSGHDFAGRNTGTASLMINTRNMKAKRVYPADANSPTGSSLWAEPACNMGEIFAEVDRYGLVAVGGNAHGVSVSGWTLGGGHSQLSRKYGLGVDNVLSFEVVLADGSVANVSANGTYIIDANNNPVEAPDNDLWWALRGGGGSTFAVMTALHIKLFPAATGYVSTFLTYPIWGENMYWLDEPVNNTGEQVLDFFYKDLLWRLPDTWGGYVMIYTGPVDLTWLYPGYSQLGSVQFTLFHYGPWEEAMNGLQPLIDFHPEWRLANDLFNFSTYLEMNEGGVNDILNGNTYIVNRLHQEEYLKAGAITEVYKNYIQDFDEDSFQFSCTLAHLGHATVTPGPEDTSISPELRKAYISNSCGTAWGAGETGDYQRLAIKDFDSNFLQQAGDGVYYNEPDTDLVNWKSDFWGSNYARLAEIKQRYDPDGYFRCSHCVGSDVPFTGITIP</sequence>
<accession>A0A8J1Y3N3</accession>
<evidence type="ECO:0000256" key="5">
    <source>
        <dbReference type="ARBA" id="ARBA00023002"/>
    </source>
</evidence>
<dbReference type="InterPro" id="IPR006093">
    <property type="entry name" value="Oxy_OxRdtase_FAD_BS"/>
</dbReference>
<dbReference type="PANTHER" id="PTHR42973:SF39">
    <property type="entry name" value="FAD-BINDING PCMH-TYPE DOMAIN-CONTAINING PROTEIN"/>
    <property type="match status" value="1"/>
</dbReference>
<dbReference type="Gene3D" id="3.30.465.10">
    <property type="match status" value="2"/>
</dbReference>
<dbReference type="OrthoDB" id="9983560at2759"/>
<evidence type="ECO:0000259" key="6">
    <source>
        <dbReference type="PROSITE" id="PS51387"/>
    </source>
</evidence>
<reference evidence="7" key="1">
    <citation type="submission" date="2022-03" db="EMBL/GenBank/DDBJ databases">
        <authorList>
            <person name="Martin C."/>
        </authorList>
    </citation>
    <scope>NUCLEOTIDE SEQUENCE</scope>
</reference>
<dbReference type="AlphaFoldDB" id="A0A8J1Y3N3"/>
<evidence type="ECO:0000256" key="4">
    <source>
        <dbReference type="ARBA" id="ARBA00022827"/>
    </source>
</evidence>
<dbReference type="InterPro" id="IPR016169">
    <property type="entry name" value="FAD-bd_PCMH_sub2"/>
</dbReference>
<evidence type="ECO:0000313" key="7">
    <source>
        <dbReference type="EMBL" id="CAH1789122.1"/>
    </source>
</evidence>
<organism evidence="7 8">
    <name type="scientific">Owenia fusiformis</name>
    <name type="common">Polychaete worm</name>
    <dbReference type="NCBI Taxonomy" id="6347"/>
    <lineage>
        <taxon>Eukaryota</taxon>
        <taxon>Metazoa</taxon>
        <taxon>Spiralia</taxon>
        <taxon>Lophotrochozoa</taxon>
        <taxon>Annelida</taxon>
        <taxon>Polychaeta</taxon>
        <taxon>Sedentaria</taxon>
        <taxon>Canalipalpata</taxon>
        <taxon>Sabellida</taxon>
        <taxon>Oweniida</taxon>
        <taxon>Oweniidae</taxon>
        <taxon>Owenia</taxon>
    </lineage>
</organism>
<evidence type="ECO:0000313" key="8">
    <source>
        <dbReference type="Proteomes" id="UP000749559"/>
    </source>
</evidence>
<dbReference type="PROSITE" id="PS00862">
    <property type="entry name" value="OX2_COVAL_FAD"/>
    <property type="match status" value="1"/>
</dbReference>
<gene>
    <name evidence="7" type="ORF">OFUS_LOCUS14534</name>
</gene>
<dbReference type="InterPro" id="IPR036318">
    <property type="entry name" value="FAD-bd_PCMH-like_sf"/>
</dbReference>
<evidence type="ECO:0000256" key="1">
    <source>
        <dbReference type="ARBA" id="ARBA00001974"/>
    </source>
</evidence>